<proteinExistence type="predicted"/>
<dbReference type="SUPFAM" id="SSF53850">
    <property type="entry name" value="Periplasmic binding protein-like II"/>
    <property type="match status" value="1"/>
</dbReference>
<dbReference type="AlphaFoldDB" id="A0A409VIV6"/>
<dbReference type="PANTHER" id="PTHR30006:SF2">
    <property type="entry name" value="ABC TRANSPORTER SUBSTRATE-BINDING PROTEIN"/>
    <property type="match status" value="1"/>
</dbReference>
<dbReference type="STRING" id="231916.A0A409VIV6"/>
<dbReference type="InParanoid" id="A0A409VIV6"/>
<comment type="caution">
    <text evidence="3">The sequence shown here is derived from an EMBL/GenBank/DDBJ whole genome shotgun (WGS) entry which is preliminary data.</text>
</comment>
<protein>
    <recommendedName>
        <fullName evidence="5">Periplasmic binding protein-like II</fullName>
    </recommendedName>
</protein>
<evidence type="ECO:0000256" key="1">
    <source>
        <dbReference type="ARBA" id="ARBA00022729"/>
    </source>
</evidence>
<dbReference type="EMBL" id="NHYE01005637">
    <property type="protein sequence ID" value="PPQ66156.1"/>
    <property type="molecule type" value="Genomic_DNA"/>
</dbReference>
<feature type="chain" id="PRO_5019582371" description="Periplasmic binding protein-like II" evidence="2">
    <location>
        <begin position="17"/>
        <end position="356"/>
    </location>
</feature>
<keyword evidence="1 2" id="KW-0732">Signal</keyword>
<feature type="signal peptide" evidence="2">
    <location>
        <begin position="1"/>
        <end position="16"/>
    </location>
</feature>
<evidence type="ECO:0000313" key="3">
    <source>
        <dbReference type="EMBL" id="PPQ66156.1"/>
    </source>
</evidence>
<sequence length="356" mass="40442">MLALFLLTALLSLATASPLIDVPVENRSIDEIYEAALKENKTLRVAWGGDVQASGTGIRHYFEKRFPGIKLDLNLDLSKYLDAEIDRQHKMTNGEDEYVDLAVLQSLHDFPRWKAEGRLMPYKVAQWNDIYPKFVDADGAYTGLYIFTFGHTVYNPNYYRDPDAIPTTYSEFLKPQFFRRIVLTYPNDDDAILFLFTLIIQKYGWGFMDDLARQQVTWVRGTATPSILGADNSTANPLSISFASSSAFAPGVASKMSKDVYMAWPQTGAIFAHAQAPEAAKLFMNYLMDDEWQNIVGERVYATRKAFDGQGVFKQPNMDPLKYFQFMSNRTEVEQWRAQFESVVGTPQGPNPNESF</sequence>
<organism evidence="3 4">
    <name type="scientific">Gymnopilus dilepis</name>
    <dbReference type="NCBI Taxonomy" id="231916"/>
    <lineage>
        <taxon>Eukaryota</taxon>
        <taxon>Fungi</taxon>
        <taxon>Dikarya</taxon>
        <taxon>Basidiomycota</taxon>
        <taxon>Agaricomycotina</taxon>
        <taxon>Agaricomycetes</taxon>
        <taxon>Agaricomycetidae</taxon>
        <taxon>Agaricales</taxon>
        <taxon>Agaricineae</taxon>
        <taxon>Hymenogastraceae</taxon>
        <taxon>Gymnopilus</taxon>
    </lineage>
</organism>
<gene>
    <name evidence="3" type="ORF">CVT26_010879</name>
</gene>
<reference evidence="3 4" key="1">
    <citation type="journal article" date="2018" name="Evol. Lett.">
        <title>Horizontal gene cluster transfer increased hallucinogenic mushroom diversity.</title>
        <authorList>
            <person name="Reynolds H.T."/>
            <person name="Vijayakumar V."/>
            <person name="Gluck-Thaler E."/>
            <person name="Korotkin H.B."/>
            <person name="Matheny P.B."/>
            <person name="Slot J.C."/>
        </authorList>
    </citation>
    <scope>NUCLEOTIDE SEQUENCE [LARGE SCALE GENOMIC DNA]</scope>
    <source>
        <strain evidence="3 4">SRW20</strain>
    </source>
</reference>
<evidence type="ECO:0000313" key="4">
    <source>
        <dbReference type="Proteomes" id="UP000284706"/>
    </source>
</evidence>
<evidence type="ECO:0008006" key="5">
    <source>
        <dbReference type="Google" id="ProtNLM"/>
    </source>
</evidence>
<keyword evidence="4" id="KW-1185">Reference proteome</keyword>
<accession>A0A409VIV6</accession>
<dbReference type="OrthoDB" id="124329at2759"/>
<dbReference type="Proteomes" id="UP000284706">
    <property type="component" value="Unassembled WGS sequence"/>
</dbReference>
<dbReference type="Gene3D" id="3.40.190.10">
    <property type="entry name" value="Periplasmic binding protein-like II"/>
    <property type="match status" value="2"/>
</dbReference>
<dbReference type="PANTHER" id="PTHR30006">
    <property type="entry name" value="THIAMINE-BINDING PERIPLASMIC PROTEIN-RELATED"/>
    <property type="match status" value="1"/>
</dbReference>
<name>A0A409VIV6_9AGAR</name>
<evidence type="ECO:0000256" key="2">
    <source>
        <dbReference type="SAM" id="SignalP"/>
    </source>
</evidence>
<dbReference type="Pfam" id="PF13343">
    <property type="entry name" value="SBP_bac_6"/>
    <property type="match status" value="1"/>
</dbReference>